<keyword evidence="3" id="KW-0443">Lipid metabolism</keyword>
<evidence type="ECO:0000256" key="1">
    <source>
        <dbReference type="ARBA" id="ARBA00004184"/>
    </source>
</evidence>
<dbReference type="GeneID" id="34617055"/>
<feature type="domain" description="Glycosyltransferase family 28 N-terminal" evidence="5">
    <location>
        <begin position="87"/>
        <end position="145"/>
    </location>
</feature>
<dbReference type="InterPro" id="IPR002213">
    <property type="entry name" value="UDP_glucos_trans"/>
</dbReference>
<comment type="subcellular location">
    <subcellularLocation>
        <location evidence="1">Endomembrane system</location>
        <topology evidence="1">Peripheral membrane protein</topology>
    </subcellularLocation>
</comment>
<evidence type="ECO:0000313" key="8">
    <source>
        <dbReference type="Proteomes" id="UP000184188"/>
    </source>
</evidence>
<dbReference type="InterPro" id="IPR050426">
    <property type="entry name" value="Glycosyltransferase_28"/>
</dbReference>
<evidence type="ECO:0000313" key="7">
    <source>
        <dbReference type="EMBL" id="OJJ45897.1"/>
    </source>
</evidence>
<dbReference type="SUPFAM" id="SSF53756">
    <property type="entry name" value="UDP-Glycosyltransferase/glycogen phosphorylase"/>
    <property type="match status" value="1"/>
</dbReference>
<evidence type="ECO:0000256" key="3">
    <source>
        <dbReference type="ARBA" id="ARBA00023098"/>
    </source>
</evidence>
<keyword evidence="2" id="KW-0808">Transferase</keyword>
<dbReference type="PANTHER" id="PTHR48050:SF13">
    <property type="entry name" value="STEROL 3-BETA-GLUCOSYLTRANSFERASE UGT80A2"/>
    <property type="match status" value="1"/>
</dbReference>
<dbReference type="FunFam" id="3.40.50.2000:FF:000009">
    <property type="entry name" value="Sterol 3-beta-glucosyltransferase UGT80A2"/>
    <property type="match status" value="1"/>
</dbReference>
<gene>
    <name evidence="7" type="ORF">ASPZODRAFT_98895</name>
</gene>
<dbReference type="CDD" id="cd03784">
    <property type="entry name" value="GT1_Gtf-like"/>
    <property type="match status" value="1"/>
</dbReference>
<dbReference type="PANTHER" id="PTHR48050">
    <property type="entry name" value="STEROL 3-BETA-GLUCOSYLTRANSFERASE"/>
    <property type="match status" value="1"/>
</dbReference>
<dbReference type="VEuPathDB" id="FungiDB:ASPZODRAFT_98895"/>
<feature type="compositionally biased region" description="Low complexity" evidence="4">
    <location>
        <begin position="675"/>
        <end position="705"/>
    </location>
</feature>
<dbReference type="EMBL" id="KV878344">
    <property type="protein sequence ID" value="OJJ45897.1"/>
    <property type="molecule type" value="Genomic_DNA"/>
</dbReference>
<feature type="compositionally biased region" description="Basic and acidic residues" evidence="4">
    <location>
        <begin position="664"/>
        <end position="674"/>
    </location>
</feature>
<dbReference type="STRING" id="1073090.A0A1L9SFM4"/>
<dbReference type="RefSeq" id="XP_022580407.1">
    <property type="nucleotide sequence ID" value="XM_022730591.1"/>
</dbReference>
<dbReference type="Proteomes" id="UP000184188">
    <property type="component" value="Unassembled WGS sequence"/>
</dbReference>
<name>A0A1L9SFM4_9EURO</name>
<protein>
    <submittedName>
        <fullName evidence="7">Uncharacterized protein</fullName>
    </submittedName>
</protein>
<dbReference type="GO" id="GO:0016906">
    <property type="term" value="F:sterol 3-beta-glucosyltransferase activity"/>
    <property type="evidence" value="ECO:0007669"/>
    <property type="project" value="UniProtKB-ARBA"/>
</dbReference>
<dbReference type="GO" id="GO:0006629">
    <property type="term" value="P:lipid metabolic process"/>
    <property type="evidence" value="ECO:0007669"/>
    <property type="project" value="UniProtKB-KW"/>
</dbReference>
<dbReference type="GO" id="GO:0012505">
    <property type="term" value="C:endomembrane system"/>
    <property type="evidence" value="ECO:0007669"/>
    <property type="project" value="UniProtKB-SubCell"/>
</dbReference>
<evidence type="ECO:0000259" key="6">
    <source>
        <dbReference type="Pfam" id="PF06722"/>
    </source>
</evidence>
<evidence type="ECO:0000259" key="5">
    <source>
        <dbReference type="Pfam" id="PF03033"/>
    </source>
</evidence>
<dbReference type="Gene3D" id="3.40.50.2000">
    <property type="entry name" value="Glycogen Phosphorylase B"/>
    <property type="match status" value="2"/>
</dbReference>
<keyword evidence="8" id="KW-1185">Reference proteome</keyword>
<dbReference type="AlphaFoldDB" id="A0A1L9SFM4"/>
<dbReference type="OrthoDB" id="5835829at2759"/>
<evidence type="ECO:0000256" key="4">
    <source>
        <dbReference type="SAM" id="MobiDB-lite"/>
    </source>
</evidence>
<evidence type="ECO:0000256" key="2">
    <source>
        <dbReference type="ARBA" id="ARBA00022679"/>
    </source>
</evidence>
<feature type="region of interest" description="Disordered" evidence="4">
    <location>
        <begin position="656"/>
        <end position="714"/>
    </location>
</feature>
<dbReference type="InterPro" id="IPR010610">
    <property type="entry name" value="EryCIII-like_C"/>
</dbReference>
<dbReference type="Pfam" id="PF06722">
    <property type="entry name" value="EryCIII-like_C"/>
    <property type="match status" value="1"/>
</dbReference>
<dbReference type="GO" id="GO:0005975">
    <property type="term" value="P:carbohydrate metabolic process"/>
    <property type="evidence" value="ECO:0007669"/>
    <property type="project" value="InterPro"/>
</dbReference>
<feature type="domain" description="Erythromycin biosynthesis protein CIII-like C-terminal" evidence="6">
    <location>
        <begin position="422"/>
        <end position="526"/>
    </location>
</feature>
<sequence>MAGLSADDWRDEYGPSVQTGETSFWGDGLHTGVRLGNDGRLDIEIAQHRPSIASLLAHLHPETEAGIPTERAESEQAETPRLSRLNIVMHVVGSRGDVQPFIALGEELQRVGHRVRLATHLAFRDFVLEHGLEFFDIGGDPAEMMAFMVRNPGLVPDLSTLRSGAIPKRRRDIATILDGCWRSCFETGDGTHLHQIRDDLFDEDGIDGIAVKTADYRSRPFVADAIIANPPSFAHLHIAEKLGIPLTMIFTMPWSPTQAFPHPLANIRRNNAKPSVANFASYAVVEMMLWEGLGDIINKFRRGIGLDTLDAVRAPSLVHQLKVPYIYMWSPSLLPKPADWADHIRLSGFIFLPADTDYAPPEELVSFLEAGSPPLYIGFGSIVVSDPIALTKTVFEAVQCTGHRAIVSAGWSRLAADQGLEIPSSIYLLQGNCPHDWLFPRVSAVVHHGGAGTTATGLACGCPTVVVPFFGDQPFWGSIVARAGAGPTPIPFKQLTADRLAESIQQALTPEIRERARQLSEQMRGENGVQSTVAAFHEHLFCPIAKNNTFTTNNTHDGIRSCALSPGRPASYRLMPAGIPLSAFAASVLIDRGIVKAGSSHLQPYRPAEYDTSRDPAGPISAGAGVFLGATARFITGLADMPFELVGITQQYHQNHQCHRRKRSAPDENSRHSVDSSSSYSSSSSSSSSSALSISTDISTTSEPSLPVTKATKKSRIPRWSKQMLDVLIVPPMDVTLTLSRGFHNMPRLYHDRTVKPTPKVTDVRTGLQAAGSEFTQGFVQGIGGLVSHPRMGWEDHGTAGFVKGVGKGVAGVIFKPPAGLWGLAGYPLKGLHKSLRHSLFAEADQAVHDARMALGQDEMHRATAKECDEVIRKWNLINRDG</sequence>
<proteinExistence type="predicted"/>
<reference evidence="8" key="1">
    <citation type="journal article" date="2017" name="Genome Biol.">
        <title>Comparative genomics reveals high biological diversity and specific adaptations in the industrially and medically important fungal genus Aspergillus.</title>
        <authorList>
            <person name="de Vries R.P."/>
            <person name="Riley R."/>
            <person name="Wiebenga A."/>
            <person name="Aguilar-Osorio G."/>
            <person name="Amillis S."/>
            <person name="Uchima C.A."/>
            <person name="Anderluh G."/>
            <person name="Asadollahi M."/>
            <person name="Askin M."/>
            <person name="Barry K."/>
            <person name="Battaglia E."/>
            <person name="Bayram O."/>
            <person name="Benocci T."/>
            <person name="Braus-Stromeyer S.A."/>
            <person name="Caldana C."/>
            <person name="Canovas D."/>
            <person name="Cerqueira G.C."/>
            <person name="Chen F."/>
            <person name="Chen W."/>
            <person name="Choi C."/>
            <person name="Clum A."/>
            <person name="Dos Santos R.A."/>
            <person name="Damasio A.R."/>
            <person name="Diallinas G."/>
            <person name="Emri T."/>
            <person name="Fekete E."/>
            <person name="Flipphi M."/>
            <person name="Freyberg S."/>
            <person name="Gallo A."/>
            <person name="Gournas C."/>
            <person name="Habgood R."/>
            <person name="Hainaut M."/>
            <person name="Harispe M.L."/>
            <person name="Henrissat B."/>
            <person name="Hilden K.S."/>
            <person name="Hope R."/>
            <person name="Hossain A."/>
            <person name="Karabika E."/>
            <person name="Karaffa L."/>
            <person name="Karanyi Z."/>
            <person name="Krasevec N."/>
            <person name="Kuo A."/>
            <person name="Kusch H."/>
            <person name="LaButti K."/>
            <person name="Lagendijk E.L."/>
            <person name="Lapidus A."/>
            <person name="Levasseur A."/>
            <person name="Lindquist E."/>
            <person name="Lipzen A."/>
            <person name="Logrieco A.F."/>
            <person name="MacCabe A."/>
            <person name="Maekelae M.R."/>
            <person name="Malavazi I."/>
            <person name="Melin P."/>
            <person name="Meyer V."/>
            <person name="Mielnichuk N."/>
            <person name="Miskei M."/>
            <person name="Molnar A.P."/>
            <person name="Mule G."/>
            <person name="Ngan C.Y."/>
            <person name="Orejas M."/>
            <person name="Orosz E."/>
            <person name="Ouedraogo J.P."/>
            <person name="Overkamp K.M."/>
            <person name="Park H.-S."/>
            <person name="Perrone G."/>
            <person name="Piumi F."/>
            <person name="Punt P.J."/>
            <person name="Ram A.F."/>
            <person name="Ramon A."/>
            <person name="Rauscher S."/>
            <person name="Record E."/>
            <person name="Riano-Pachon D.M."/>
            <person name="Robert V."/>
            <person name="Roehrig J."/>
            <person name="Ruller R."/>
            <person name="Salamov A."/>
            <person name="Salih N.S."/>
            <person name="Samson R.A."/>
            <person name="Sandor E."/>
            <person name="Sanguinetti M."/>
            <person name="Schuetze T."/>
            <person name="Sepcic K."/>
            <person name="Shelest E."/>
            <person name="Sherlock G."/>
            <person name="Sophianopoulou V."/>
            <person name="Squina F.M."/>
            <person name="Sun H."/>
            <person name="Susca A."/>
            <person name="Todd R.B."/>
            <person name="Tsang A."/>
            <person name="Unkles S.E."/>
            <person name="van de Wiele N."/>
            <person name="van Rossen-Uffink D."/>
            <person name="Oliveira J.V."/>
            <person name="Vesth T.C."/>
            <person name="Visser J."/>
            <person name="Yu J.-H."/>
            <person name="Zhou M."/>
            <person name="Andersen M.R."/>
            <person name="Archer D.B."/>
            <person name="Baker S.E."/>
            <person name="Benoit I."/>
            <person name="Brakhage A.A."/>
            <person name="Braus G.H."/>
            <person name="Fischer R."/>
            <person name="Frisvad J.C."/>
            <person name="Goldman G.H."/>
            <person name="Houbraken J."/>
            <person name="Oakley B."/>
            <person name="Pocsi I."/>
            <person name="Scazzocchio C."/>
            <person name="Seiboth B."/>
            <person name="vanKuyk P.A."/>
            <person name="Wortman J."/>
            <person name="Dyer P.S."/>
            <person name="Grigoriev I.V."/>
        </authorList>
    </citation>
    <scope>NUCLEOTIDE SEQUENCE [LARGE SCALE GENOMIC DNA]</scope>
    <source>
        <strain evidence="8">CBS 506.65</strain>
    </source>
</reference>
<dbReference type="InterPro" id="IPR004276">
    <property type="entry name" value="GlycoTrans_28_N"/>
</dbReference>
<dbReference type="FunFam" id="3.40.50.2000:FF:000100">
    <property type="entry name" value="Glycosyltransferase family 1 protein"/>
    <property type="match status" value="1"/>
</dbReference>
<organism evidence="7 8">
    <name type="scientific">Penicilliopsis zonata CBS 506.65</name>
    <dbReference type="NCBI Taxonomy" id="1073090"/>
    <lineage>
        <taxon>Eukaryota</taxon>
        <taxon>Fungi</taxon>
        <taxon>Dikarya</taxon>
        <taxon>Ascomycota</taxon>
        <taxon>Pezizomycotina</taxon>
        <taxon>Eurotiomycetes</taxon>
        <taxon>Eurotiomycetidae</taxon>
        <taxon>Eurotiales</taxon>
        <taxon>Aspergillaceae</taxon>
        <taxon>Penicilliopsis</taxon>
    </lineage>
</organism>
<accession>A0A1L9SFM4</accession>
<dbReference type="Pfam" id="PF03033">
    <property type="entry name" value="Glyco_transf_28"/>
    <property type="match status" value="1"/>
</dbReference>